<feature type="region of interest" description="Disordered" evidence="1">
    <location>
        <begin position="608"/>
        <end position="669"/>
    </location>
</feature>
<gene>
    <name evidence="2" type="ORF">FHX37_3949</name>
</gene>
<evidence type="ECO:0000256" key="1">
    <source>
        <dbReference type="SAM" id="MobiDB-lite"/>
    </source>
</evidence>
<feature type="compositionally biased region" description="Basic and acidic residues" evidence="1">
    <location>
        <begin position="609"/>
        <end position="624"/>
    </location>
</feature>
<feature type="region of interest" description="Disordered" evidence="1">
    <location>
        <begin position="305"/>
        <end position="344"/>
    </location>
</feature>
<reference evidence="2 3" key="1">
    <citation type="submission" date="2019-06" db="EMBL/GenBank/DDBJ databases">
        <title>Sequencing the genomes of 1000 actinobacteria strains.</title>
        <authorList>
            <person name="Klenk H.-P."/>
        </authorList>
    </citation>
    <scope>NUCLEOTIDE SEQUENCE [LARGE SCALE GENOMIC DNA]</scope>
    <source>
        <strain evidence="2 3">DSM 45015</strain>
    </source>
</reference>
<feature type="compositionally biased region" description="Pro residues" evidence="1">
    <location>
        <begin position="642"/>
        <end position="651"/>
    </location>
</feature>
<feature type="compositionally biased region" description="Low complexity" evidence="1">
    <location>
        <begin position="311"/>
        <end position="323"/>
    </location>
</feature>
<comment type="caution">
    <text evidence="2">The sequence shown here is derived from an EMBL/GenBank/DDBJ whole genome shotgun (WGS) entry which is preliminary data.</text>
</comment>
<accession>A0A543N9X2</accession>
<organism evidence="2 3">
    <name type="scientific">Haloactinospora alba</name>
    <dbReference type="NCBI Taxonomy" id="405555"/>
    <lineage>
        <taxon>Bacteria</taxon>
        <taxon>Bacillati</taxon>
        <taxon>Actinomycetota</taxon>
        <taxon>Actinomycetes</taxon>
        <taxon>Streptosporangiales</taxon>
        <taxon>Nocardiopsidaceae</taxon>
        <taxon>Haloactinospora</taxon>
    </lineage>
</organism>
<proteinExistence type="predicted"/>
<name>A0A543N9X2_9ACTN</name>
<keyword evidence="3" id="KW-1185">Reference proteome</keyword>
<evidence type="ECO:0000313" key="3">
    <source>
        <dbReference type="Proteomes" id="UP000317422"/>
    </source>
</evidence>
<evidence type="ECO:0000313" key="2">
    <source>
        <dbReference type="EMBL" id="TQN28600.1"/>
    </source>
</evidence>
<dbReference type="Proteomes" id="UP000317422">
    <property type="component" value="Unassembled WGS sequence"/>
</dbReference>
<protein>
    <submittedName>
        <fullName evidence="2">Uncharacterized protein</fullName>
    </submittedName>
</protein>
<dbReference type="EMBL" id="VFQC01000002">
    <property type="protein sequence ID" value="TQN28600.1"/>
    <property type="molecule type" value="Genomic_DNA"/>
</dbReference>
<dbReference type="AlphaFoldDB" id="A0A543N9X2"/>
<sequence length="984" mass="109464">MGSPLSRTCDGCLRILGFGQHMKAEAERTQSPNCIQIEESWCHDPFLSDIVCSLTRTGLGEQMHYEDWNALLTTHFFNETAAHTPVYLFVDDDLLREISPPGMIDASAHDPVADFETAVRTVIYGNDPFGLIFERTLGWRDKGRPGHPPFVGVLAATVLAASRMTSAPGVGRGNHSFYRPLRRILKLPGTGIPEGYDVVIRRLWEELETWLNDHGGRYGSPTAHTHSTLTYVGWALSQSVLSRDDHDRIVDFLHEQGPASRKLDTESLIGEFEVWAYRHHITQRLRRALTDKSTRLLVGEVIQRELESSGRSPSRDSTAASSSHNRRPPGAFSQNPAPLRLTWPDDGMPDGVAIQLDSVGEDIKRQLIEDGVADPHTTGWVELFSQDEITPGKTFTISVAGNILTLPGRDCYVLEADELLGVWREVPYAEVGIEHRVLVREELAQQAKSVMSECGSQRHRSPRRVPVPEGWVGFSEYIPKQAEDTVMDSLGALAPPRHHGARLVGGLPLTPHSNEYLPGGVPDLVVPVSPCSGNVGLTLQGRPLNVAEARSGGRVILSEHIESVGSHTIEAGPRSLTINVTRGQRNSVPSPSLVLPLRQDGMFSLRPHRYTETRHDSPKTKDIGPEDSLSTTLCGALISPPSRSPVPPRPRSPGIRGEEGSLPELSNESSEVKTTSWDLLLEWCSEYGNGTFEAFRRAHDWLSERYAPCTGKWSRTLSRLQRLGHVEVDWEYRRWSVAPTVLATLSDEAHMMLVGARSRRLLERIDHLAEEEDPHLRALAKDIAADPPRPQRNGPPVRMVSAEGRHAQELCSFLGIGWAPRAAEQLAARLPTLKAMLDEGQPVTGPAGENPHFLRPEDPEPWQPVTKAEQWGAYQYEGHGKCRYAYHIRGTSFIADKHAVIYAGLFRSRRRVVSYDPEHRELRVDARFPLPLLHARAAILSSGTLPRYERSDRAEHSYQVHPAIEPRVADQIIGSLQQDAFDLH</sequence>